<feature type="region of interest" description="Disordered" evidence="1">
    <location>
        <begin position="49"/>
        <end position="75"/>
    </location>
</feature>
<protein>
    <submittedName>
        <fullName evidence="2">Uncharacterized protein</fullName>
    </submittedName>
</protein>
<keyword evidence="3" id="KW-1185">Reference proteome</keyword>
<evidence type="ECO:0000313" key="2">
    <source>
        <dbReference type="EMBL" id="KAK6226534.1"/>
    </source>
</evidence>
<comment type="caution">
    <text evidence="2">The sequence shown here is derived from an EMBL/GenBank/DDBJ whole genome shotgun (WGS) entry which is preliminary data.</text>
</comment>
<organism evidence="2 3">
    <name type="scientific">Colletotrichum tabaci</name>
    <dbReference type="NCBI Taxonomy" id="1209068"/>
    <lineage>
        <taxon>Eukaryota</taxon>
        <taxon>Fungi</taxon>
        <taxon>Dikarya</taxon>
        <taxon>Ascomycota</taxon>
        <taxon>Pezizomycotina</taxon>
        <taxon>Sordariomycetes</taxon>
        <taxon>Hypocreomycetidae</taxon>
        <taxon>Glomerellales</taxon>
        <taxon>Glomerellaceae</taxon>
        <taxon>Colletotrichum</taxon>
        <taxon>Colletotrichum destructivum species complex</taxon>
    </lineage>
</organism>
<sequence length="75" mass="8498">MSTSQVSVVINGHSVERPASNQQQQAAETRSRVASYLEDHRDLYQRLHAVQNGDDRTQAHLDRARNVSREADARL</sequence>
<reference evidence="2 3" key="1">
    <citation type="submission" date="2023-04" db="EMBL/GenBank/DDBJ databases">
        <title>Colletotrichum tabacum stain YC1 causing leaf anthracnose on Nicotiana tabacum(L.) cv.</title>
        <authorList>
            <person name="Ji Z."/>
            <person name="Wang M."/>
            <person name="Zhang J."/>
            <person name="Wang N."/>
            <person name="Zhou Z."/>
        </authorList>
    </citation>
    <scope>NUCLEOTIDE SEQUENCE [LARGE SCALE GENOMIC DNA]</scope>
    <source>
        <strain evidence="2 3">YC1</strain>
    </source>
</reference>
<evidence type="ECO:0000313" key="3">
    <source>
        <dbReference type="Proteomes" id="UP001327957"/>
    </source>
</evidence>
<dbReference type="EMBL" id="JASAOK010000001">
    <property type="protein sequence ID" value="KAK6226534.1"/>
    <property type="molecule type" value="Genomic_DNA"/>
</dbReference>
<accession>A0AAV9TSK1</accession>
<gene>
    <name evidence="2" type="ORF">QIS74_00089</name>
</gene>
<evidence type="ECO:0000256" key="1">
    <source>
        <dbReference type="SAM" id="MobiDB-lite"/>
    </source>
</evidence>
<feature type="region of interest" description="Disordered" evidence="1">
    <location>
        <begin position="1"/>
        <end position="34"/>
    </location>
</feature>
<proteinExistence type="predicted"/>
<dbReference type="Proteomes" id="UP001327957">
    <property type="component" value="Unassembled WGS sequence"/>
</dbReference>
<feature type="compositionally biased region" description="Polar residues" evidence="1">
    <location>
        <begin position="19"/>
        <end position="28"/>
    </location>
</feature>
<dbReference type="AlphaFoldDB" id="A0AAV9TSK1"/>
<feature type="compositionally biased region" description="Basic and acidic residues" evidence="1">
    <location>
        <begin position="53"/>
        <end position="75"/>
    </location>
</feature>
<name>A0AAV9TSK1_9PEZI</name>